<feature type="region of interest" description="Disordered" evidence="1">
    <location>
        <begin position="1"/>
        <end position="62"/>
    </location>
</feature>
<feature type="compositionally biased region" description="Basic and acidic residues" evidence="1">
    <location>
        <begin position="11"/>
        <end position="20"/>
    </location>
</feature>
<gene>
    <name evidence="2" type="ORF">ACFSR9_07650</name>
</gene>
<proteinExistence type="predicted"/>
<sequence length="62" mass="6979">MPKRKAKKAARKADAQDKQDGAAPPVIRSTLHLVLAGRKAARHTPRNEKRAAQKLRRELEQD</sequence>
<evidence type="ECO:0000313" key="3">
    <source>
        <dbReference type="Proteomes" id="UP001597475"/>
    </source>
</evidence>
<comment type="caution">
    <text evidence="2">The sequence shown here is derived from an EMBL/GenBank/DDBJ whole genome shotgun (WGS) entry which is preliminary data.</text>
</comment>
<accession>A0ABW5P2D9</accession>
<dbReference type="Proteomes" id="UP001597475">
    <property type="component" value="Unassembled WGS sequence"/>
</dbReference>
<evidence type="ECO:0000256" key="1">
    <source>
        <dbReference type="SAM" id="MobiDB-lite"/>
    </source>
</evidence>
<feature type="compositionally biased region" description="Basic residues" evidence="1">
    <location>
        <begin position="1"/>
        <end position="10"/>
    </location>
</feature>
<evidence type="ECO:0000313" key="2">
    <source>
        <dbReference type="EMBL" id="MFD2609308.1"/>
    </source>
</evidence>
<keyword evidence="3" id="KW-1185">Reference proteome</keyword>
<feature type="compositionally biased region" description="Basic and acidic residues" evidence="1">
    <location>
        <begin position="45"/>
        <end position="62"/>
    </location>
</feature>
<name>A0ABW5P2D9_9DEIO</name>
<protein>
    <submittedName>
        <fullName evidence="2">Uncharacterized protein</fullName>
    </submittedName>
</protein>
<reference evidence="3" key="1">
    <citation type="journal article" date="2019" name="Int. J. Syst. Evol. Microbiol.">
        <title>The Global Catalogue of Microorganisms (GCM) 10K type strain sequencing project: providing services to taxonomists for standard genome sequencing and annotation.</title>
        <authorList>
            <consortium name="The Broad Institute Genomics Platform"/>
            <consortium name="The Broad Institute Genome Sequencing Center for Infectious Disease"/>
            <person name="Wu L."/>
            <person name="Ma J."/>
        </authorList>
    </citation>
    <scope>NUCLEOTIDE SEQUENCE [LARGE SCALE GENOMIC DNA]</scope>
    <source>
        <strain evidence="3">KCTC 33842</strain>
    </source>
</reference>
<dbReference type="RefSeq" id="WP_386844579.1">
    <property type="nucleotide sequence ID" value="NZ_JBHUMK010000033.1"/>
</dbReference>
<organism evidence="2 3">
    <name type="scientific">Deinococcus taklimakanensis</name>
    <dbReference type="NCBI Taxonomy" id="536443"/>
    <lineage>
        <taxon>Bacteria</taxon>
        <taxon>Thermotogati</taxon>
        <taxon>Deinococcota</taxon>
        <taxon>Deinococci</taxon>
        <taxon>Deinococcales</taxon>
        <taxon>Deinococcaceae</taxon>
        <taxon>Deinococcus</taxon>
    </lineage>
</organism>
<dbReference type="EMBL" id="JBHUMK010000033">
    <property type="protein sequence ID" value="MFD2609308.1"/>
    <property type="molecule type" value="Genomic_DNA"/>
</dbReference>